<dbReference type="PANTHER" id="PTHR43126">
    <property type="entry name" value="D-ALANYL-D-ALANINE DIPEPTIDASE"/>
    <property type="match status" value="1"/>
</dbReference>
<evidence type="ECO:0000256" key="1">
    <source>
        <dbReference type="ARBA" id="ARBA00001362"/>
    </source>
</evidence>
<evidence type="ECO:0000256" key="7">
    <source>
        <dbReference type="ARBA" id="ARBA00023049"/>
    </source>
</evidence>
<dbReference type="CDD" id="cd14840">
    <property type="entry name" value="D-Ala-D-Ala_dipeptidase_Aad"/>
    <property type="match status" value="1"/>
</dbReference>
<comment type="similarity">
    <text evidence="9 10">Belongs to the peptidase M15D family.</text>
</comment>
<keyword evidence="4 9" id="KW-0378">Hydrolase</keyword>
<dbReference type="GO" id="GO:0160237">
    <property type="term" value="F:D-Ala-D-Ala dipeptidase activity"/>
    <property type="evidence" value="ECO:0007669"/>
    <property type="project" value="UniProtKB-EC"/>
</dbReference>
<comment type="catalytic activity">
    <reaction evidence="1 9 10">
        <text>D-alanyl-D-alanine + H2O = 2 D-alanine</text>
        <dbReference type="Rhea" id="RHEA:20661"/>
        <dbReference type="ChEBI" id="CHEBI:15377"/>
        <dbReference type="ChEBI" id="CHEBI:57416"/>
        <dbReference type="ChEBI" id="CHEBI:57822"/>
        <dbReference type="EC" id="3.4.13.22"/>
    </reaction>
</comment>
<feature type="binding site" evidence="9">
    <location>
        <position position="93"/>
    </location>
    <ligand>
        <name>Zn(2+)</name>
        <dbReference type="ChEBI" id="CHEBI:29105"/>
        <note>catalytic</note>
    </ligand>
</feature>
<keyword evidence="7 9" id="KW-0482">Metalloprotease</keyword>
<keyword evidence="5 9" id="KW-0862">Zinc</keyword>
<feature type="active site" description="Proton donor/acceptor" evidence="9">
    <location>
        <position position="158"/>
    </location>
</feature>
<keyword evidence="3 9" id="KW-0479">Metal-binding</keyword>
<reference evidence="12" key="1">
    <citation type="journal article" date="2019" name="Int. J. Syst. Evol. Microbiol.">
        <title>The Global Catalogue of Microorganisms (GCM) 10K type strain sequencing project: providing services to taxonomists for standard genome sequencing and annotation.</title>
        <authorList>
            <consortium name="The Broad Institute Genomics Platform"/>
            <consortium name="The Broad Institute Genome Sequencing Center for Infectious Disease"/>
            <person name="Wu L."/>
            <person name="Ma J."/>
        </authorList>
    </citation>
    <scope>NUCLEOTIDE SEQUENCE [LARGE SCALE GENOMIC DNA]</scope>
    <source>
        <strain evidence="12">CECT 7131</strain>
    </source>
</reference>
<evidence type="ECO:0000313" key="11">
    <source>
        <dbReference type="EMBL" id="MDN3564222.1"/>
    </source>
</evidence>
<dbReference type="EMBL" id="JAUFPN010000069">
    <property type="protein sequence ID" value="MDN3564222.1"/>
    <property type="molecule type" value="Genomic_DNA"/>
</dbReference>
<feature type="site" description="Transition state stabilizer" evidence="9">
    <location>
        <position position="65"/>
    </location>
</feature>
<comment type="cofactor">
    <cofactor evidence="9">
        <name>Zn(2+)</name>
        <dbReference type="ChEBI" id="CHEBI:29105"/>
    </cofactor>
    <text evidence="9">Binds 1 zinc ion per subunit.</text>
</comment>
<keyword evidence="8 10" id="KW-0961">Cell wall biogenesis/degradation</keyword>
<keyword evidence="6 9" id="KW-0224">Dipeptidase</keyword>
<dbReference type="HAMAP" id="MF_01924">
    <property type="entry name" value="A_A_dipeptidase"/>
    <property type="match status" value="1"/>
</dbReference>
<sequence>MLLPVTENHGVLLDLRYATADNLTGQPIYHRPVALLHPVAHAALLAAVARARPLGLKLRVFDAFRPLDAQWALWRALPDPVFVADPRDGSGMHPRGVAVDLTLADALTGAALEMGTGFDAGVPQSAQASLDLPAEAIRHRALLLGIMAASGWAHIESEWWHYELPGQGHVPQLWAADVPEGPMDPQPSGQPRPR</sequence>
<dbReference type="EC" id="3.4.13.22" evidence="9 10"/>
<evidence type="ECO:0000256" key="10">
    <source>
        <dbReference type="PIRNR" id="PIRNR026671"/>
    </source>
</evidence>
<proteinExistence type="inferred from homology"/>
<dbReference type="PANTHER" id="PTHR43126:SF1">
    <property type="entry name" value="D-ALANYL-D-ALANINE DIPEPTIDASE"/>
    <property type="match status" value="1"/>
</dbReference>
<feature type="binding site" evidence="9">
    <location>
        <position position="161"/>
    </location>
    <ligand>
        <name>Zn(2+)</name>
        <dbReference type="ChEBI" id="CHEBI:29105"/>
        <note>catalytic</note>
    </ligand>
</feature>
<dbReference type="PIRSF" id="PIRSF026671">
    <property type="entry name" value="AA_dipeptidase"/>
    <property type="match status" value="1"/>
</dbReference>
<dbReference type="Proteomes" id="UP001529369">
    <property type="component" value="Unassembled WGS sequence"/>
</dbReference>
<dbReference type="InterPro" id="IPR009045">
    <property type="entry name" value="Zn_M74/Hedgehog-like"/>
</dbReference>
<protein>
    <recommendedName>
        <fullName evidence="9 10">D-alanyl-D-alanine dipeptidase</fullName>
        <shortName evidence="9 10">D-Ala-D-Ala dipeptidase</shortName>
        <ecNumber evidence="9 10">3.4.13.22</ecNumber>
    </recommendedName>
</protein>
<evidence type="ECO:0000256" key="8">
    <source>
        <dbReference type="ARBA" id="ARBA00023316"/>
    </source>
</evidence>
<dbReference type="RefSeq" id="WP_290316012.1">
    <property type="nucleotide sequence ID" value="NZ_JAUFPN010000069.1"/>
</dbReference>
<gene>
    <name evidence="9 11" type="primary">ddpX</name>
    <name evidence="11" type="ORF">QWZ14_07560</name>
</gene>
<name>A0ABT8A3A1_9PROT</name>
<comment type="function">
    <text evidence="9 10">Catalyzes hydrolysis of the D-alanyl-D-alanine dipeptide.</text>
</comment>
<organism evidence="11 12">
    <name type="scientific">Paeniroseomonas aquatica</name>
    <dbReference type="NCBI Taxonomy" id="373043"/>
    <lineage>
        <taxon>Bacteria</taxon>
        <taxon>Pseudomonadati</taxon>
        <taxon>Pseudomonadota</taxon>
        <taxon>Alphaproteobacteria</taxon>
        <taxon>Acetobacterales</taxon>
        <taxon>Acetobacteraceae</taxon>
        <taxon>Paeniroseomonas</taxon>
    </lineage>
</organism>
<evidence type="ECO:0000256" key="5">
    <source>
        <dbReference type="ARBA" id="ARBA00022833"/>
    </source>
</evidence>
<evidence type="ECO:0000256" key="3">
    <source>
        <dbReference type="ARBA" id="ARBA00022723"/>
    </source>
</evidence>
<dbReference type="SUPFAM" id="SSF55166">
    <property type="entry name" value="Hedgehog/DD-peptidase"/>
    <property type="match status" value="1"/>
</dbReference>
<dbReference type="Gene3D" id="3.30.1380.10">
    <property type="match status" value="1"/>
</dbReference>
<comment type="caution">
    <text evidence="11">The sequence shown here is derived from an EMBL/GenBank/DDBJ whole genome shotgun (WGS) entry which is preliminary data.</text>
</comment>
<evidence type="ECO:0000256" key="4">
    <source>
        <dbReference type="ARBA" id="ARBA00022801"/>
    </source>
</evidence>
<dbReference type="Pfam" id="PF01427">
    <property type="entry name" value="Peptidase_M15"/>
    <property type="match status" value="1"/>
</dbReference>
<keyword evidence="12" id="KW-1185">Reference proteome</keyword>
<feature type="binding site" evidence="9">
    <location>
        <position position="100"/>
    </location>
    <ligand>
        <name>Zn(2+)</name>
        <dbReference type="ChEBI" id="CHEBI:29105"/>
        <note>catalytic</note>
    </ligand>
</feature>
<accession>A0ABT8A3A1</accession>
<dbReference type="InterPro" id="IPR000755">
    <property type="entry name" value="A_A_dipeptidase"/>
</dbReference>
<evidence type="ECO:0000256" key="9">
    <source>
        <dbReference type="HAMAP-Rule" id="MF_01924"/>
    </source>
</evidence>
<keyword evidence="2 9" id="KW-0645">Protease</keyword>
<dbReference type="NCBIfam" id="NF007557">
    <property type="entry name" value="PRK10178.1"/>
    <property type="match status" value="1"/>
</dbReference>
<evidence type="ECO:0000313" key="12">
    <source>
        <dbReference type="Proteomes" id="UP001529369"/>
    </source>
</evidence>
<evidence type="ECO:0000256" key="2">
    <source>
        <dbReference type="ARBA" id="ARBA00022670"/>
    </source>
</evidence>
<evidence type="ECO:0000256" key="6">
    <source>
        <dbReference type="ARBA" id="ARBA00022997"/>
    </source>
</evidence>